<comment type="caution">
    <text evidence="9">The sequence shown here is derived from an EMBL/GenBank/DDBJ whole genome shotgun (WGS) entry which is preliminary data.</text>
</comment>
<evidence type="ECO:0000256" key="7">
    <source>
        <dbReference type="SAM" id="MobiDB-lite"/>
    </source>
</evidence>
<dbReference type="Proteomes" id="UP001595660">
    <property type="component" value="Unassembled WGS sequence"/>
</dbReference>
<sequence length="355" mass="39549">MQSVKDLRVESGATRADLGRGVFEFSDRYSVFDWGEMPDLIPRKGASLCTMGAYNFELLEAEGVPTHYLGVRAEPRSARRASGEETDPRAENGETVSLADAQEAPTEMVVALTQVPDLPFADGSYDYDAFHEAGGENYLVPLEVVFRNSVPVGSSLRSRRDPAEFGLDFDSWPDEPIDLPEPVVEFSTKYEEQDRYLTREEADRIAGTASIDALETLARDVNRVVTERAERAGFVHEDGKIECLYADGDLRVADVLGTFDENRFAFEGREVSKEVVRQYYKRTDPEWVEAVSAAKREADERGVADWRALCEASPDPLSDELVQAASDVYAAGANRYTDHEWFDAPALDEALDAFE</sequence>
<feature type="compositionally biased region" description="Basic and acidic residues" evidence="7">
    <location>
        <begin position="74"/>
        <end position="92"/>
    </location>
</feature>
<comment type="similarity">
    <text evidence="6">Belongs to the SAICAR synthetase family.</text>
</comment>
<evidence type="ECO:0000256" key="6">
    <source>
        <dbReference type="HAMAP-Rule" id="MF_00137"/>
    </source>
</evidence>
<dbReference type="Gene3D" id="3.30.200.20">
    <property type="entry name" value="Phosphorylase Kinase, domain 1"/>
    <property type="match status" value="1"/>
</dbReference>
<gene>
    <name evidence="6" type="primary">purC</name>
    <name evidence="9" type="ORF">ACFOKC_06670</name>
</gene>
<keyword evidence="5 6" id="KW-0067">ATP-binding</keyword>
<accession>A0ABD5NDI4</accession>
<organism evidence="9 10">
    <name type="scientific">Halobacterium litoreum</name>
    <dbReference type="NCBI Taxonomy" id="2039234"/>
    <lineage>
        <taxon>Archaea</taxon>
        <taxon>Methanobacteriati</taxon>
        <taxon>Methanobacteriota</taxon>
        <taxon>Stenosarchaea group</taxon>
        <taxon>Halobacteria</taxon>
        <taxon>Halobacteriales</taxon>
        <taxon>Halobacteriaceae</taxon>
        <taxon>Halobacterium</taxon>
    </lineage>
</organism>
<dbReference type="Pfam" id="PF01259">
    <property type="entry name" value="SAICAR_synt"/>
    <property type="match status" value="1"/>
</dbReference>
<evidence type="ECO:0000259" key="8">
    <source>
        <dbReference type="Pfam" id="PF01259"/>
    </source>
</evidence>
<evidence type="ECO:0000313" key="10">
    <source>
        <dbReference type="Proteomes" id="UP001595660"/>
    </source>
</evidence>
<feature type="domain" description="SAICAR synthetase/ADE2 N-terminal" evidence="8">
    <location>
        <begin position="20"/>
        <end position="291"/>
    </location>
</feature>
<name>A0ABD5NDI4_9EURY</name>
<comment type="catalytic activity">
    <reaction evidence="6">
        <text>5-amino-1-(5-phospho-D-ribosyl)imidazole-4-carboxylate + L-aspartate + ATP = (2S)-2-[5-amino-1-(5-phospho-beta-D-ribosyl)imidazole-4-carboxamido]succinate + ADP + phosphate + 2 H(+)</text>
        <dbReference type="Rhea" id="RHEA:22628"/>
        <dbReference type="ChEBI" id="CHEBI:15378"/>
        <dbReference type="ChEBI" id="CHEBI:29991"/>
        <dbReference type="ChEBI" id="CHEBI:30616"/>
        <dbReference type="ChEBI" id="CHEBI:43474"/>
        <dbReference type="ChEBI" id="CHEBI:58443"/>
        <dbReference type="ChEBI" id="CHEBI:77657"/>
        <dbReference type="ChEBI" id="CHEBI:456216"/>
        <dbReference type="EC" id="6.3.2.6"/>
    </reaction>
</comment>
<keyword evidence="2 6" id="KW-0436">Ligase</keyword>
<protein>
    <recommendedName>
        <fullName evidence="6">Phosphoribosylaminoimidazole-succinocarboxamide synthase</fullName>
        <ecNumber evidence="6">6.3.2.6</ecNumber>
    </recommendedName>
    <alternativeName>
        <fullName evidence="6">SAICAR synthetase</fullName>
    </alternativeName>
</protein>
<dbReference type="EC" id="6.3.2.6" evidence="6"/>
<keyword evidence="3 6" id="KW-0547">Nucleotide-binding</keyword>
<dbReference type="GO" id="GO:0004639">
    <property type="term" value="F:phosphoribosylaminoimidazolesuccinocarboxamide synthase activity"/>
    <property type="evidence" value="ECO:0007669"/>
    <property type="project" value="UniProtKB-UniRule"/>
</dbReference>
<evidence type="ECO:0000256" key="3">
    <source>
        <dbReference type="ARBA" id="ARBA00022741"/>
    </source>
</evidence>
<dbReference type="CDD" id="cd01414">
    <property type="entry name" value="SAICAR_synt_Sc"/>
    <property type="match status" value="1"/>
</dbReference>
<keyword evidence="4 6" id="KW-0658">Purine biosynthesis</keyword>
<dbReference type="GO" id="GO:0005524">
    <property type="term" value="F:ATP binding"/>
    <property type="evidence" value="ECO:0007669"/>
    <property type="project" value="UniProtKB-KW"/>
</dbReference>
<evidence type="ECO:0000313" key="9">
    <source>
        <dbReference type="EMBL" id="MFC3477405.1"/>
    </source>
</evidence>
<evidence type="ECO:0000256" key="5">
    <source>
        <dbReference type="ARBA" id="ARBA00022840"/>
    </source>
</evidence>
<evidence type="ECO:0000256" key="1">
    <source>
        <dbReference type="ARBA" id="ARBA00004672"/>
    </source>
</evidence>
<dbReference type="HAMAP" id="MF_00137">
    <property type="entry name" value="SAICAR_synth"/>
    <property type="match status" value="1"/>
</dbReference>
<dbReference type="EMBL" id="JBHRWN010000002">
    <property type="protein sequence ID" value="MFC3477405.1"/>
    <property type="molecule type" value="Genomic_DNA"/>
</dbReference>
<dbReference type="AlphaFoldDB" id="A0ABD5NDI4"/>
<evidence type="ECO:0000256" key="2">
    <source>
        <dbReference type="ARBA" id="ARBA00022598"/>
    </source>
</evidence>
<dbReference type="RefSeq" id="WP_232571468.1">
    <property type="nucleotide sequence ID" value="NZ_CP089466.1"/>
</dbReference>
<dbReference type="InterPro" id="IPR028923">
    <property type="entry name" value="SAICAR_synt/ADE2_N"/>
</dbReference>
<reference evidence="9 10" key="1">
    <citation type="journal article" date="2019" name="Int. J. Syst. Evol. Microbiol.">
        <title>The Global Catalogue of Microorganisms (GCM) 10K type strain sequencing project: providing services to taxonomists for standard genome sequencing and annotation.</title>
        <authorList>
            <consortium name="The Broad Institute Genomics Platform"/>
            <consortium name="The Broad Institute Genome Sequencing Center for Infectious Disease"/>
            <person name="Wu L."/>
            <person name="Ma J."/>
        </authorList>
    </citation>
    <scope>NUCLEOTIDE SEQUENCE [LARGE SCALE GENOMIC DNA]</scope>
    <source>
        <strain evidence="9 10">CGMCC 1.12562</strain>
    </source>
</reference>
<feature type="region of interest" description="Disordered" evidence="7">
    <location>
        <begin position="74"/>
        <end position="93"/>
    </location>
</feature>
<dbReference type="PANTHER" id="PTHR43700">
    <property type="entry name" value="PHOSPHORIBOSYLAMINOIMIDAZOLE-SUCCINOCARBOXAMIDE SYNTHASE"/>
    <property type="match status" value="1"/>
</dbReference>
<evidence type="ECO:0000256" key="4">
    <source>
        <dbReference type="ARBA" id="ARBA00022755"/>
    </source>
</evidence>
<dbReference type="Gene3D" id="3.30.470.20">
    <property type="entry name" value="ATP-grasp fold, B domain"/>
    <property type="match status" value="1"/>
</dbReference>
<dbReference type="GO" id="GO:0006189">
    <property type="term" value="P:'de novo' IMP biosynthetic process"/>
    <property type="evidence" value="ECO:0007669"/>
    <property type="project" value="UniProtKB-UniRule"/>
</dbReference>
<dbReference type="SUPFAM" id="SSF56104">
    <property type="entry name" value="SAICAR synthase-like"/>
    <property type="match status" value="1"/>
</dbReference>
<dbReference type="NCBIfam" id="NF010566">
    <property type="entry name" value="PRK13959.1-4"/>
    <property type="match status" value="1"/>
</dbReference>
<comment type="pathway">
    <text evidence="1 6">Purine metabolism; IMP biosynthesis via de novo pathway; 5-amino-1-(5-phospho-D-ribosyl)imidazole-4-carboxamide from 5-amino-1-(5-phospho-D-ribosyl)imidazole-4-carboxylate: step 1/2.</text>
</comment>
<dbReference type="GeneID" id="69116668"/>
<keyword evidence="10" id="KW-1185">Reference proteome</keyword>
<proteinExistence type="inferred from homology"/>
<dbReference type="PANTHER" id="PTHR43700:SF1">
    <property type="entry name" value="PHOSPHORIBOSYLAMINOIMIDAZOLE-SUCCINOCARBOXAMIDE SYNTHASE"/>
    <property type="match status" value="1"/>
</dbReference>